<gene>
    <name evidence="2" type="ORF">LTRI10_LOCUS20868</name>
</gene>
<reference evidence="2 3" key="1">
    <citation type="submission" date="2024-04" db="EMBL/GenBank/DDBJ databases">
        <authorList>
            <person name="Fracassetti M."/>
        </authorList>
    </citation>
    <scope>NUCLEOTIDE SEQUENCE [LARGE SCALE GENOMIC DNA]</scope>
</reference>
<organism evidence="2 3">
    <name type="scientific">Linum trigynum</name>
    <dbReference type="NCBI Taxonomy" id="586398"/>
    <lineage>
        <taxon>Eukaryota</taxon>
        <taxon>Viridiplantae</taxon>
        <taxon>Streptophyta</taxon>
        <taxon>Embryophyta</taxon>
        <taxon>Tracheophyta</taxon>
        <taxon>Spermatophyta</taxon>
        <taxon>Magnoliopsida</taxon>
        <taxon>eudicotyledons</taxon>
        <taxon>Gunneridae</taxon>
        <taxon>Pentapetalae</taxon>
        <taxon>rosids</taxon>
        <taxon>fabids</taxon>
        <taxon>Malpighiales</taxon>
        <taxon>Linaceae</taxon>
        <taxon>Linum</taxon>
    </lineage>
</organism>
<sequence>MPNPRPCLLLLMLSAAASAISAEVNFTVVNNAADTIGGKRFERRIGADYSCQAMSTATNFIWDLLEQTTSFGFGTNTTTSERRDYSNVTLYIEPMDGADGVSAYALGNSLHISANYIGNYTGNVKKEFTGVLYHVLAYTWMWDGEGEAPRGLSSGMAEFVRLKAHYAPRMVGGSPGRTDYWDEGYGVTAMFLDYCNNIKDGFVAQLNAKLKEGYSRGYFRELLGKSVDVLWQDYKSKYQMDRP</sequence>
<keyword evidence="3" id="KW-1185">Reference proteome</keyword>
<feature type="signal peptide" evidence="1">
    <location>
        <begin position="1"/>
        <end position="22"/>
    </location>
</feature>
<dbReference type="Proteomes" id="UP001497516">
    <property type="component" value="Chromosome 3"/>
</dbReference>
<evidence type="ECO:0000313" key="3">
    <source>
        <dbReference type="Proteomes" id="UP001497516"/>
    </source>
</evidence>
<dbReference type="InterPro" id="IPR007541">
    <property type="entry name" value="Uncharacterised_BSP"/>
</dbReference>
<dbReference type="PANTHER" id="PTHR33321:SF12">
    <property type="entry name" value="PLANT BASIC SECRETORY PROTEIN (BSP) FAMILY PROTEIN"/>
    <property type="match status" value="1"/>
</dbReference>
<proteinExistence type="predicted"/>
<feature type="chain" id="PRO_5043864272" evidence="1">
    <location>
        <begin position="23"/>
        <end position="243"/>
    </location>
</feature>
<keyword evidence="1" id="KW-0732">Signal</keyword>
<evidence type="ECO:0000313" key="2">
    <source>
        <dbReference type="EMBL" id="CAL1379342.1"/>
    </source>
</evidence>
<dbReference type="PANTHER" id="PTHR33321">
    <property type="match status" value="1"/>
</dbReference>
<dbReference type="EMBL" id="OZ034816">
    <property type="protein sequence ID" value="CAL1379342.1"/>
    <property type="molecule type" value="Genomic_DNA"/>
</dbReference>
<accession>A0AAV2E0W5</accession>
<evidence type="ECO:0000256" key="1">
    <source>
        <dbReference type="SAM" id="SignalP"/>
    </source>
</evidence>
<dbReference type="Pfam" id="PF04450">
    <property type="entry name" value="BSP"/>
    <property type="match status" value="1"/>
</dbReference>
<protein>
    <submittedName>
        <fullName evidence="2">Uncharacterized protein</fullName>
    </submittedName>
</protein>
<dbReference type="AlphaFoldDB" id="A0AAV2E0W5"/>
<name>A0AAV2E0W5_9ROSI</name>